<dbReference type="GO" id="GO:0061630">
    <property type="term" value="F:ubiquitin protein ligase activity"/>
    <property type="evidence" value="ECO:0007669"/>
    <property type="project" value="UniProtKB-EC"/>
</dbReference>
<evidence type="ECO:0000256" key="11">
    <source>
        <dbReference type="ARBA" id="ARBA00023242"/>
    </source>
</evidence>
<evidence type="ECO:0000256" key="12">
    <source>
        <dbReference type="ARBA" id="ARBA00034306"/>
    </source>
</evidence>
<dbReference type="InterPro" id="IPR015943">
    <property type="entry name" value="WD40/YVTN_repeat-like_dom_sf"/>
</dbReference>
<proteinExistence type="predicted"/>
<dbReference type="PANTHER" id="PTHR16047">
    <property type="entry name" value="RFWD3 PROTEIN"/>
    <property type="match status" value="1"/>
</dbReference>
<feature type="domain" description="E3 ubiquitin-protein ligase RFWD3-like WD40" evidence="15">
    <location>
        <begin position="213"/>
        <end position="544"/>
    </location>
</feature>
<comment type="caution">
    <text evidence="16">The sequence shown here is derived from an EMBL/GenBank/DDBJ whole genome shotgun (WGS) entry which is preliminary data.</text>
</comment>
<sequence length="549" mass="59056">MPASATGSGGGAPPPAEEAPEEEEPGRPHEALELGLSLGVGAAARQLPALRVVQLTSASSGEEEEEEEEAGGDEEAEGPSLPSCPVCMNPWTAEGEHRCPQCGKIYRQKNIINLYAPEIVVPNDDLEKQVLSLRQKNDNLENQQQKMIEEIKEYKRQISLQKHLINESNSKRQKMSEQSSNGARIAQSVASFRADGGSSDPCKFLLQNEYFLDGARVMGIDASSQIILASGRAAGVSIEHVLTKISMFSGHQTKVQLPPNTKALKDICIIPGGLAVFASLGKKLSLLSMTTNNIVHQYDLPAPGWSCSGLQNGPNHIYAGLQNGMLLVFDTRQTKAALHSLTGLSTHPVHTIHSVVDFSGSTKVISASSIGPCIWDVDGSENRPTLLTGTENQGVCISLACAAPSSDLIVATFRPKVELSVDGTSSQVAISQSPTLSSSGKLGCHALMRRTSSTSFVKEQTCNGNVSELRMSKSAIIPSSRNSQHLFAYGDESLSGIRTWQLPSFQAFSDLKPHRRPILDLRFAESSAGEKYLGCLSEEKLQVFRVADH</sequence>
<name>A0AAD8QGP5_LOLMU</name>
<keyword evidence="5" id="KW-0963">Cytoplasm</keyword>
<keyword evidence="8" id="KW-0227">DNA damage</keyword>
<dbReference type="AlphaFoldDB" id="A0AAD8QGP5"/>
<evidence type="ECO:0000256" key="14">
    <source>
        <dbReference type="SAM" id="MobiDB-lite"/>
    </source>
</evidence>
<comment type="subcellular location">
    <subcellularLocation>
        <location evidence="2">Cytoplasm</location>
    </subcellularLocation>
    <subcellularLocation>
        <location evidence="12">Nucleus</location>
        <location evidence="12">Nuclear body</location>
    </subcellularLocation>
</comment>
<keyword evidence="6" id="KW-0808">Transferase</keyword>
<keyword evidence="11" id="KW-0539">Nucleus</keyword>
<evidence type="ECO:0000259" key="15">
    <source>
        <dbReference type="Pfam" id="PF23419"/>
    </source>
</evidence>
<accession>A0AAD8QGP5</accession>
<evidence type="ECO:0000256" key="10">
    <source>
        <dbReference type="ARBA" id="ARBA00023204"/>
    </source>
</evidence>
<dbReference type="Pfam" id="PF23419">
    <property type="entry name" value="WD40_RFWD3"/>
    <property type="match status" value="1"/>
</dbReference>
<dbReference type="GO" id="GO:0016567">
    <property type="term" value="P:protein ubiquitination"/>
    <property type="evidence" value="ECO:0007669"/>
    <property type="project" value="InterPro"/>
</dbReference>
<evidence type="ECO:0000256" key="7">
    <source>
        <dbReference type="ARBA" id="ARBA00022737"/>
    </source>
</evidence>
<dbReference type="EMBL" id="JAUUTY010000268">
    <property type="protein sequence ID" value="KAK1602370.1"/>
    <property type="molecule type" value="Genomic_DNA"/>
</dbReference>
<evidence type="ECO:0000256" key="5">
    <source>
        <dbReference type="ARBA" id="ARBA00022490"/>
    </source>
</evidence>
<evidence type="ECO:0000256" key="9">
    <source>
        <dbReference type="ARBA" id="ARBA00022786"/>
    </source>
</evidence>
<dbReference type="GO" id="GO:0036297">
    <property type="term" value="P:interstrand cross-link repair"/>
    <property type="evidence" value="ECO:0007669"/>
    <property type="project" value="InterPro"/>
</dbReference>
<evidence type="ECO:0000313" key="17">
    <source>
        <dbReference type="Proteomes" id="UP001231189"/>
    </source>
</evidence>
<evidence type="ECO:0000313" key="16">
    <source>
        <dbReference type="EMBL" id="KAK1602370.1"/>
    </source>
</evidence>
<dbReference type="Proteomes" id="UP001231189">
    <property type="component" value="Unassembled WGS sequence"/>
</dbReference>
<dbReference type="SUPFAM" id="SSF50978">
    <property type="entry name" value="WD40 repeat-like"/>
    <property type="match status" value="1"/>
</dbReference>
<dbReference type="InterPro" id="IPR036322">
    <property type="entry name" value="WD40_repeat_dom_sf"/>
</dbReference>
<dbReference type="InterPro" id="IPR037381">
    <property type="entry name" value="RFWD3"/>
</dbReference>
<organism evidence="16 17">
    <name type="scientific">Lolium multiflorum</name>
    <name type="common">Italian ryegrass</name>
    <name type="synonym">Lolium perenne subsp. multiflorum</name>
    <dbReference type="NCBI Taxonomy" id="4521"/>
    <lineage>
        <taxon>Eukaryota</taxon>
        <taxon>Viridiplantae</taxon>
        <taxon>Streptophyta</taxon>
        <taxon>Embryophyta</taxon>
        <taxon>Tracheophyta</taxon>
        <taxon>Spermatophyta</taxon>
        <taxon>Magnoliopsida</taxon>
        <taxon>Liliopsida</taxon>
        <taxon>Poales</taxon>
        <taxon>Poaceae</taxon>
        <taxon>BOP clade</taxon>
        <taxon>Pooideae</taxon>
        <taxon>Poodae</taxon>
        <taxon>Poeae</taxon>
        <taxon>Poeae Chloroplast Group 2 (Poeae type)</taxon>
        <taxon>Loliodinae</taxon>
        <taxon>Loliinae</taxon>
        <taxon>Lolium</taxon>
    </lineage>
</organism>
<evidence type="ECO:0000256" key="4">
    <source>
        <dbReference type="ARBA" id="ARBA00012483"/>
    </source>
</evidence>
<keyword evidence="9" id="KW-0833">Ubl conjugation pathway</keyword>
<comment type="pathway">
    <text evidence="3">Protein modification; protein ubiquitination.</text>
</comment>
<feature type="region of interest" description="Disordered" evidence="14">
    <location>
        <begin position="56"/>
        <end position="83"/>
    </location>
</feature>
<keyword evidence="10" id="KW-0234">DNA repair</keyword>
<keyword evidence="13" id="KW-0175">Coiled coil</keyword>
<dbReference type="GO" id="GO:0005737">
    <property type="term" value="C:cytoplasm"/>
    <property type="evidence" value="ECO:0007669"/>
    <property type="project" value="UniProtKB-SubCell"/>
</dbReference>
<evidence type="ECO:0000256" key="8">
    <source>
        <dbReference type="ARBA" id="ARBA00022763"/>
    </source>
</evidence>
<keyword evidence="7" id="KW-0677">Repeat</keyword>
<dbReference type="GO" id="GO:0016604">
    <property type="term" value="C:nuclear body"/>
    <property type="evidence" value="ECO:0007669"/>
    <property type="project" value="UniProtKB-SubCell"/>
</dbReference>
<dbReference type="Gene3D" id="2.130.10.10">
    <property type="entry name" value="YVTN repeat-like/Quinoprotein amine dehydrogenase"/>
    <property type="match status" value="1"/>
</dbReference>
<evidence type="ECO:0000256" key="1">
    <source>
        <dbReference type="ARBA" id="ARBA00000900"/>
    </source>
</evidence>
<feature type="compositionally biased region" description="Acidic residues" evidence="14">
    <location>
        <begin position="61"/>
        <end position="77"/>
    </location>
</feature>
<dbReference type="InterPro" id="IPR056527">
    <property type="entry name" value="WD40_RFWD3"/>
</dbReference>
<evidence type="ECO:0000256" key="2">
    <source>
        <dbReference type="ARBA" id="ARBA00004496"/>
    </source>
</evidence>
<gene>
    <name evidence="16" type="ORF">QYE76_037169</name>
</gene>
<evidence type="ECO:0000256" key="3">
    <source>
        <dbReference type="ARBA" id="ARBA00004906"/>
    </source>
</evidence>
<feature type="coiled-coil region" evidence="13">
    <location>
        <begin position="123"/>
        <end position="157"/>
    </location>
</feature>
<evidence type="ECO:0000256" key="6">
    <source>
        <dbReference type="ARBA" id="ARBA00022679"/>
    </source>
</evidence>
<dbReference type="EC" id="2.3.2.27" evidence="4"/>
<reference evidence="16" key="1">
    <citation type="submission" date="2023-07" db="EMBL/GenBank/DDBJ databases">
        <title>A chromosome-level genome assembly of Lolium multiflorum.</title>
        <authorList>
            <person name="Chen Y."/>
            <person name="Copetti D."/>
            <person name="Kolliker R."/>
            <person name="Studer B."/>
        </authorList>
    </citation>
    <scope>NUCLEOTIDE SEQUENCE</scope>
    <source>
        <strain evidence="16">02402/16</strain>
        <tissue evidence="16">Leaf</tissue>
    </source>
</reference>
<protein>
    <recommendedName>
        <fullName evidence="4">RING-type E3 ubiquitin transferase</fullName>
        <ecNumber evidence="4">2.3.2.27</ecNumber>
    </recommendedName>
</protein>
<comment type="catalytic activity">
    <reaction evidence="1">
        <text>S-ubiquitinyl-[E2 ubiquitin-conjugating enzyme]-L-cysteine + [acceptor protein]-L-lysine = [E2 ubiquitin-conjugating enzyme]-L-cysteine + N(6)-ubiquitinyl-[acceptor protein]-L-lysine.</text>
        <dbReference type="EC" id="2.3.2.27"/>
    </reaction>
</comment>
<dbReference type="PANTHER" id="PTHR16047:SF7">
    <property type="entry name" value="E3 UBIQUITIN-PROTEIN LIGASE RFWD3"/>
    <property type="match status" value="1"/>
</dbReference>
<keyword evidence="17" id="KW-1185">Reference proteome</keyword>
<evidence type="ECO:0000256" key="13">
    <source>
        <dbReference type="SAM" id="Coils"/>
    </source>
</evidence>
<feature type="region of interest" description="Disordered" evidence="14">
    <location>
        <begin position="1"/>
        <end position="35"/>
    </location>
</feature>